<dbReference type="EMBL" id="CM001882">
    <property type="protein sequence ID" value="EOY05880.1"/>
    <property type="molecule type" value="Genomic_DNA"/>
</dbReference>
<keyword evidence="2" id="KW-1185">Reference proteome</keyword>
<dbReference type="Gramene" id="EOY05880">
    <property type="protein sequence ID" value="EOY05880"/>
    <property type="gene ID" value="TCM_020771"/>
</dbReference>
<dbReference type="AlphaFoldDB" id="A0A061ELF3"/>
<organism evidence="1 2">
    <name type="scientific">Theobroma cacao</name>
    <name type="common">Cacao</name>
    <name type="synonym">Cocoa</name>
    <dbReference type="NCBI Taxonomy" id="3641"/>
    <lineage>
        <taxon>Eukaryota</taxon>
        <taxon>Viridiplantae</taxon>
        <taxon>Streptophyta</taxon>
        <taxon>Embryophyta</taxon>
        <taxon>Tracheophyta</taxon>
        <taxon>Spermatophyta</taxon>
        <taxon>Magnoliopsida</taxon>
        <taxon>eudicotyledons</taxon>
        <taxon>Gunneridae</taxon>
        <taxon>Pentapetalae</taxon>
        <taxon>rosids</taxon>
        <taxon>malvids</taxon>
        <taxon>Malvales</taxon>
        <taxon>Malvaceae</taxon>
        <taxon>Byttnerioideae</taxon>
        <taxon>Theobroma</taxon>
    </lineage>
</organism>
<evidence type="ECO:0000313" key="2">
    <source>
        <dbReference type="Proteomes" id="UP000026915"/>
    </source>
</evidence>
<reference evidence="1 2" key="1">
    <citation type="journal article" date="2013" name="Genome Biol.">
        <title>The genome sequence of the most widely cultivated cacao type and its use to identify candidate genes regulating pod color.</title>
        <authorList>
            <person name="Motamayor J.C."/>
            <person name="Mockaitis K."/>
            <person name="Schmutz J."/>
            <person name="Haiminen N."/>
            <person name="Iii D.L."/>
            <person name="Cornejo O."/>
            <person name="Findley S.D."/>
            <person name="Zheng P."/>
            <person name="Utro F."/>
            <person name="Royaert S."/>
            <person name="Saski C."/>
            <person name="Jenkins J."/>
            <person name="Podicheti R."/>
            <person name="Zhao M."/>
            <person name="Scheffler B.E."/>
            <person name="Stack J.C."/>
            <person name="Feltus F.A."/>
            <person name="Mustiga G.M."/>
            <person name="Amores F."/>
            <person name="Phillips W."/>
            <person name="Marelli J.P."/>
            <person name="May G.D."/>
            <person name="Shapiro H."/>
            <person name="Ma J."/>
            <person name="Bustamante C.D."/>
            <person name="Schnell R.J."/>
            <person name="Main D."/>
            <person name="Gilbert D."/>
            <person name="Parida L."/>
            <person name="Kuhn D.N."/>
        </authorList>
    </citation>
    <scope>NUCLEOTIDE SEQUENCE [LARGE SCALE GENOMIC DNA]</scope>
    <source>
        <strain evidence="2">cv. Matina 1-6</strain>
    </source>
</reference>
<gene>
    <name evidence="1" type="ORF">TCM_020771</name>
</gene>
<dbReference type="HOGENOM" id="CLU_2578690_0_0_1"/>
<name>A0A061ELF3_THECC</name>
<protein>
    <submittedName>
        <fullName evidence="1">Uncharacterized protein</fullName>
    </submittedName>
</protein>
<dbReference type="Proteomes" id="UP000026915">
    <property type="component" value="Chromosome 4"/>
</dbReference>
<accession>A0A061ELF3</accession>
<dbReference type="InParanoid" id="A0A061ELF3"/>
<sequence>MCQHTKETRPLCKEPPHPNLKGIELDKIGGVPELERAPFFALNPWGFTHLALCFRTTLKAIKGPPILLLHCAPPPLISIQL</sequence>
<proteinExistence type="predicted"/>
<evidence type="ECO:0000313" key="1">
    <source>
        <dbReference type="EMBL" id="EOY05880.1"/>
    </source>
</evidence>